<dbReference type="Proteomes" id="UP001165090">
    <property type="component" value="Unassembled WGS sequence"/>
</dbReference>
<keyword evidence="4" id="KW-1185">Reference proteome</keyword>
<dbReference type="Pfam" id="PF00581">
    <property type="entry name" value="Rhodanese"/>
    <property type="match status" value="1"/>
</dbReference>
<name>A0ABQ5S8Z2_9CHLO</name>
<evidence type="ECO:0000256" key="1">
    <source>
        <dbReference type="SAM" id="MobiDB-lite"/>
    </source>
</evidence>
<comment type="caution">
    <text evidence="3">The sequence shown here is derived from an EMBL/GenBank/DDBJ whole genome shotgun (WGS) entry which is preliminary data.</text>
</comment>
<dbReference type="SUPFAM" id="SSF52821">
    <property type="entry name" value="Rhodanese/Cell cycle control phosphatase"/>
    <property type="match status" value="1"/>
</dbReference>
<dbReference type="InterPro" id="IPR036873">
    <property type="entry name" value="Rhodanese-like_dom_sf"/>
</dbReference>
<evidence type="ECO:0000313" key="3">
    <source>
        <dbReference type="EMBL" id="GLI66035.1"/>
    </source>
</evidence>
<sequence length="214" mass="23833">MTNAPTSGDIASKLNKLYEGFRKEFPEVPEITVQELHGWMRAAEVNIGPPPVLVDVRTLAEQQVSIIPGSNTLTQREFEERGPDAFRGRRIACYCTAGYRSGLFADKLRRRHELDAYNLRGSILAWTQAGYPLADPRDGAPTNRVHVFSKDWALQGNGYEPVMFQRPMVPILTDAVGGLWQSGLRLLTGRRRSPAGTKATRDPSADKVVLNNEQ</sequence>
<evidence type="ECO:0000259" key="2">
    <source>
        <dbReference type="PROSITE" id="PS50206"/>
    </source>
</evidence>
<dbReference type="PROSITE" id="PS50206">
    <property type="entry name" value="RHODANESE_3"/>
    <property type="match status" value="1"/>
</dbReference>
<dbReference type="Gene3D" id="3.40.250.10">
    <property type="entry name" value="Rhodanese-like domain"/>
    <property type="match status" value="1"/>
</dbReference>
<organism evidence="3 4">
    <name type="scientific">Volvox africanus</name>
    <dbReference type="NCBI Taxonomy" id="51714"/>
    <lineage>
        <taxon>Eukaryota</taxon>
        <taxon>Viridiplantae</taxon>
        <taxon>Chlorophyta</taxon>
        <taxon>core chlorophytes</taxon>
        <taxon>Chlorophyceae</taxon>
        <taxon>CS clade</taxon>
        <taxon>Chlamydomonadales</taxon>
        <taxon>Volvocaceae</taxon>
        <taxon>Volvox</taxon>
    </lineage>
</organism>
<dbReference type="EMBL" id="BSDZ01000027">
    <property type="protein sequence ID" value="GLI66035.1"/>
    <property type="molecule type" value="Genomic_DNA"/>
</dbReference>
<gene>
    <name evidence="3" type="ORF">VaNZ11_009742</name>
</gene>
<reference evidence="3 4" key="1">
    <citation type="journal article" date="2023" name="IScience">
        <title>Expanded male sex-determining region conserved during the evolution of homothallism in the green alga Volvox.</title>
        <authorList>
            <person name="Yamamoto K."/>
            <person name="Matsuzaki R."/>
            <person name="Mahakham W."/>
            <person name="Heman W."/>
            <person name="Sekimoto H."/>
            <person name="Kawachi M."/>
            <person name="Minakuchi Y."/>
            <person name="Toyoda A."/>
            <person name="Nozaki H."/>
        </authorList>
    </citation>
    <scope>NUCLEOTIDE SEQUENCE [LARGE SCALE GENOMIC DNA]</scope>
    <source>
        <strain evidence="3 4">NIES-4468</strain>
    </source>
</reference>
<protein>
    <recommendedName>
        <fullName evidence="2">Rhodanese domain-containing protein</fullName>
    </recommendedName>
</protein>
<proteinExistence type="predicted"/>
<dbReference type="SMART" id="SM00450">
    <property type="entry name" value="RHOD"/>
    <property type="match status" value="1"/>
</dbReference>
<evidence type="ECO:0000313" key="4">
    <source>
        <dbReference type="Proteomes" id="UP001165090"/>
    </source>
</evidence>
<feature type="region of interest" description="Disordered" evidence="1">
    <location>
        <begin position="191"/>
        <end position="214"/>
    </location>
</feature>
<dbReference type="InterPro" id="IPR001763">
    <property type="entry name" value="Rhodanese-like_dom"/>
</dbReference>
<feature type="domain" description="Rhodanese" evidence="2">
    <location>
        <begin position="47"/>
        <end position="135"/>
    </location>
</feature>
<accession>A0ABQ5S8Z2</accession>